<organism evidence="1 2">
    <name type="scientific">Candidatus Nitrosomaritimum aestuariumsis</name>
    <dbReference type="NCBI Taxonomy" id="3342354"/>
    <lineage>
        <taxon>Archaea</taxon>
        <taxon>Nitrososphaerota</taxon>
        <taxon>Nitrososphaeria</taxon>
        <taxon>Nitrosopumilales</taxon>
        <taxon>Nitrosopumilaceae</taxon>
        <taxon>Candidatus Nitrosomaritimum</taxon>
    </lineage>
</organism>
<dbReference type="Proteomes" id="UP000526786">
    <property type="component" value="Unassembled WGS sequence"/>
</dbReference>
<protein>
    <submittedName>
        <fullName evidence="1">Beta-propeller domain-containing protein</fullName>
    </submittedName>
</protein>
<accession>A0AC60W180</accession>
<comment type="caution">
    <text evidence="1">The sequence shown here is derived from an EMBL/GenBank/DDBJ whole genome shotgun (WGS) entry which is preliminary data.</text>
</comment>
<feature type="non-terminal residue" evidence="1">
    <location>
        <position position="1"/>
    </location>
</feature>
<dbReference type="EMBL" id="JACENC010000019">
    <property type="protein sequence ID" value="MBA4453393.1"/>
    <property type="molecule type" value="Genomic_DNA"/>
</dbReference>
<evidence type="ECO:0000313" key="1">
    <source>
        <dbReference type="EMBL" id="MBA4453393.1"/>
    </source>
</evidence>
<name>A0AC60W180_9ARCH</name>
<gene>
    <name evidence="1" type="ORF">H2B05_00420</name>
</gene>
<proteinExistence type="predicted"/>
<reference evidence="1 2" key="1">
    <citation type="journal article" date="2020" name="Appl. Environ. Microbiol.">
        <title>Genomic Characteristics of a Novel Species of Ammonia-Oxidizing Archaea from the Jiulong River Estuary.</title>
        <authorList>
            <person name="Zou D."/>
            <person name="Wan R."/>
            <person name="Han L."/>
            <person name="Xu M.N."/>
            <person name="Liu Y."/>
            <person name="Liu H."/>
            <person name="Kao S.J."/>
            <person name="Li M."/>
        </authorList>
    </citation>
    <scope>NUCLEOTIDE SEQUENCE [LARGE SCALE GENOMIC DNA]</scope>
    <source>
        <strain evidence="1">W2bin3</strain>
    </source>
</reference>
<evidence type="ECO:0000313" key="2">
    <source>
        <dbReference type="Proteomes" id="UP000526786"/>
    </source>
</evidence>
<sequence>LNNHKAFFFDKRKNLLSLPISSDKNSLNGISEKRIAPDWNRWNGFYILELDNKNGIDLKGTVTHTENDTRYHGMGNSRTFYIEEVLYTVSDSILKMNFMNNLEEINSIKLENTGKFIEYLED</sequence>